<protein>
    <recommendedName>
        <fullName evidence="4">Glycosyltransferase</fullName>
        <ecNumber evidence="4">2.4.1.-</ecNumber>
    </recommendedName>
</protein>
<dbReference type="Pfam" id="PF00201">
    <property type="entry name" value="UDPGT"/>
    <property type="match status" value="1"/>
</dbReference>
<evidence type="ECO:0000313" key="7">
    <source>
        <dbReference type="RefSeq" id="XP_027115711.2"/>
    </source>
</evidence>
<dbReference type="InterPro" id="IPR002213">
    <property type="entry name" value="UDP_glucos_trans"/>
</dbReference>
<dbReference type="Gene3D" id="3.40.50.2000">
    <property type="entry name" value="Glycogen Phosphorylase B"/>
    <property type="match status" value="2"/>
</dbReference>
<keyword evidence="6" id="KW-1185">Reference proteome</keyword>
<reference evidence="6" key="1">
    <citation type="journal article" date="2025" name="Foods">
        <title>Unveiling the Microbial Signatures of Arabica Coffee Cherries: Insights into Ripeness Specific Diversity, Functional Traits, and Implications for Quality and Safety.</title>
        <authorList>
            <consortium name="RefSeq"/>
            <person name="Tenea G.N."/>
            <person name="Cifuentes V."/>
            <person name="Reyes P."/>
            <person name="Cevallos-Vallejos M."/>
        </authorList>
    </citation>
    <scope>NUCLEOTIDE SEQUENCE [LARGE SCALE GENOMIC DNA]</scope>
</reference>
<dbReference type="GeneID" id="113733718"/>
<sequence>MATIDISPSKIHILAFPFPAKGHINPMLHLCNRLSAKDFRVTLITTASIFKSAKTKAIGSIKIECIPDDSDEPVEEDLKGFLARLRAAASRGLEELVEKCRKTDPYPPRIVIYDSTMPWILNLAHRVGLHGASFFTQSCAVCALYYHMDQGTIQLPLDKSVTVKLPSMPALESNDLPDLQYFPDPDNVITRTLLDQFSNIDKVDFILFNTFEELEDEVATWMAERWPIKTVGPTAPLLFVDKRLENGNDQQGNYLFETNAEACLKWLDERETCSVVYVSFGSIAAPGEDQIEEVAEALLRSNCKFLWVVREEEESKLPKNFKSESSEQGLIINWCPQLEVLAHRAIACFVTHCGWNSTIEALSAGVPMIAAPQWVDQTTNAKFIADVWQTGLRVKLNDKGFVGREEFEYCIREITGGEREKEIRRNAKKWKELAIQAVGEGGSSDRNLEDFATSLLCLP</sequence>
<organism evidence="6 7">
    <name type="scientific">Coffea arabica</name>
    <name type="common">Arabian coffee</name>
    <dbReference type="NCBI Taxonomy" id="13443"/>
    <lineage>
        <taxon>Eukaryota</taxon>
        <taxon>Viridiplantae</taxon>
        <taxon>Streptophyta</taxon>
        <taxon>Embryophyta</taxon>
        <taxon>Tracheophyta</taxon>
        <taxon>Spermatophyta</taxon>
        <taxon>Magnoliopsida</taxon>
        <taxon>eudicotyledons</taxon>
        <taxon>Gunneridae</taxon>
        <taxon>Pentapetalae</taxon>
        <taxon>asterids</taxon>
        <taxon>lamiids</taxon>
        <taxon>Gentianales</taxon>
        <taxon>Rubiaceae</taxon>
        <taxon>Ixoroideae</taxon>
        <taxon>Gardenieae complex</taxon>
        <taxon>Bertiereae - Coffeeae clade</taxon>
        <taxon>Coffeeae</taxon>
        <taxon>Coffea</taxon>
    </lineage>
</organism>
<dbReference type="GO" id="GO:0080044">
    <property type="term" value="F:quercetin 7-O-glucosyltransferase activity"/>
    <property type="evidence" value="ECO:0007669"/>
    <property type="project" value="TreeGrafter"/>
</dbReference>
<dbReference type="SUPFAM" id="SSF53756">
    <property type="entry name" value="UDP-Glycosyltransferase/glycogen phosphorylase"/>
    <property type="match status" value="1"/>
</dbReference>
<dbReference type="PANTHER" id="PTHR11926">
    <property type="entry name" value="GLUCOSYL/GLUCURONOSYL TRANSFERASES"/>
    <property type="match status" value="1"/>
</dbReference>
<feature type="domain" description="Glycosyltransferase N-terminal" evidence="5">
    <location>
        <begin position="10"/>
        <end position="59"/>
    </location>
</feature>
<dbReference type="Pfam" id="PF26168">
    <property type="entry name" value="Glyco_transf_N"/>
    <property type="match status" value="1"/>
</dbReference>
<dbReference type="EC" id="2.4.1.-" evidence="4"/>
<evidence type="ECO:0000313" key="8">
    <source>
        <dbReference type="RefSeq" id="XP_071938907.1"/>
    </source>
</evidence>
<name>A0A6P6WM80_COFAR</name>
<dbReference type="Proteomes" id="UP001652660">
    <property type="component" value="Chromosome 3c"/>
</dbReference>
<dbReference type="PROSITE" id="PS00375">
    <property type="entry name" value="UDPGT"/>
    <property type="match status" value="1"/>
</dbReference>
<dbReference type="RefSeq" id="XP_027115711.2">
    <property type="nucleotide sequence ID" value="XM_027259910.2"/>
</dbReference>
<dbReference type="OrthoDB" id="5835829at2759"/>
<evidence type="ECO:0000256" key="3">
    <source>
        <dbReference type="RuleBase" id="RU003718"/>
    </source>
</evidence>
<evidence type="ECO:0000256" key="1">
    <source>
        <dbReference type="ARBA" id="ARBA00009995"/>
    </source>
</evidence>
<proteinExistence type="inferred from homology"/>
<keyword evidence="2 3" id="KW-0808">Transferase</keyword>
<dbReference type="InterPro" id="IPR035595">
    <property type="entry name" value="UDP_glycos_trans_CS"/>
</dbReference>
<evidence type="ECO:0000259" key="5">
    <source>
        <dbReference type="Pfam" id="PF26168"/>
    </source>
</evidence>
<evidence type="ECO:0000313" key="6">
    <source>
        <dbReference type="Proteomes" id="UP001652660"/>
    </source>
</evidence>
<comment type="similarity">
    <text evidence="1 3">Belongs to the UDP-glycosyltransferase family.</text>
</comment>
<reference evidence="7 8" key="2">
    <citation type="submission" date="2025-05" db="UniProtKB">
        <authorList>
            <consortium name="RefSeq"/>
        </authorList>
    </citation>
    <scope>IDENTIFICATION</scope>
    <source>
        <tissue evidence="7 8">Leaves</tissue>
    </source>
</reference>
<evidence type="ECO:0000256" key="2">
    <source>
        <dbReference type="ARBA" id="ARBA00022679"/>
    </source>
</evidence>
<dbReference type="AlphaFoldDB" id="A0A6P6WM80"/>
<keyword evidence="3" id="KW-0328">Glycosyltransferase</keyword>
<dbReference type="GO" id="GO:0080043">
    <property type="term" value="F:quercetin 3-O-glucosyltransferase activity"/>
    <property type="evidence" value="ECO:0007669"/>
    <property type="project" value="TreeGrafter"/>
</dbReference>
<dbReference type="PANTHER" id="PTHR11926:SF1560">
    <property type="entry name" value="UDP-GLYCOSYLTRANSFERASE 74E1-RELATED"/>
    <property type="match status" value="1"/>
</dbReference>
<dbReference type="InterPro" id="IPR058980">
    <property type="entry name" value="Glyco_transf_N"/>
</dbReference>
<accession>A0A6P6WM80</accession>
<dbReference type="RefSeq" id="XP_071938907.1">
    <property type="nucleotide sequence ID" value="XM_072082806.1"/>
</dbReference>
<evidence type="ECO:0000256" key="4">
    <source>
        <dbReference type="RuleBase" id="RU362057"/>
    </source>
</evidence>
<gene>
    <name evidence="7" type="primary">LOC113733718</name>
    <name evidence="8" type="synonym">LOC140037758</name>
</gene>
<dbReference type="CDD" id="cd03784">
    <property type="entry name" value="GT1_Gtf-like"/>
    <property type="match status" value="1"/>
</dbReference>